<dbReference type="GO" id="GO:0006357">
    <property type="term" value="P:regulation of transcription by RNA polymerase II"/>
    <property type="evidence" value="ECO:0007669"/>
    <property type="project" value="InterPro"/>
</dbReference>
<organism evidence="9 10">
    <name type="scientific">Prymnesium parvum</name>
    <name type="common">Toxic golden alga</name>
    <dbReference type="NCBI Taxonomy" id="97485"/>
    <lineage>
        <taxon>Eukaryota</taxon>
        <taxon>Haptista</taxon>
        <taxon>Haptophyta</taxon>
        <taxon>Prymnesiophyceae</taxon>
        <taxon>Prymnesiales</taxon>
        <taxon>Prymnesiaceae</taxon>
        <taxon>Prymnesium</taxon>
    </lineage>
</organism>
<dbReference type="Pfam" id="PF10513">
    <property type="entry name" value="EPL1"/>
    <property type="match status" value="1"/>
</dbReference>
<dbReference type="GO" id="GO:0035267">
    <property type="term" value="C:NuA4 histone acetyltransferase complex"/>
    <property type="evidence" value="ECO:0007669"/>
    <property type="project" value="InterPro"/>
</dbReference>
<dbReference type="EMBL" id="JBGBPQ010000009">
    <property type="protein sequence ID" value="KAL1520197.1"/>
    <property type="molecule type" value="Genomic_DNA"/>
</dbReference>
<comment type="subcellular location">
    <subcellularLocation>
        <location evidence="1 6">Nucleus</location>
    </subcellularLocation>
</comment>
<evidence type="ECO:0000256" key="1">
    <source>
        <dbReference type="ARBA" id="ARBA00004123"/>
    </source>
</evidence>
<accession>A0AB34JG38</accession>
<feature type="region of interest" description="Disordered" evidence="7">
    <location>
        <begin position="432"/>
        <end position="457"/>
    </location>
</feature>
<dbReference type="PANTHER" id="PTHR14898">
    <property type="entry name" value="ENHANCER OF POLYCOMB"/>
    <property type="match status" value="1"/>
</dbReference>
<evidence type="ECO:0000259" key="8">
    <source>
        <dbReference type="Pfam" id="PF10513"/>
    </source>
</evidence>
<feature type="region of interest" description="Disordered" evidence="7">
    <location>
        <begin position="1"/>
        <end position="30"/>
    </location>
</feature>
<comment type="similarity">
    <text evidence="2 6">Belongs to the enhancer of polycomb family.</text>
</comment>
<feature type="compositionally biased region" description="Low complexity" evidence="7">
    <location>
        <begin position="446"/>
        <end position="457"/>
    </location>
</feature>
<keyword evidence="3 6" id="KW-0805">Transcription regulation</keyword>
<feature type="region of interest" description="Disordered" evidence="7">
    <location>
        <begin position="326"/>
        <end position="377"/>
    </location>
</feature>
<feature type="compositionally biased region" description="Basic and acidic residues" evidence="7">
    <location>
        <begin position="367"/>
        <end position="377"/>
    </location>
</feature>
<sequence>MPPDKHHEKGHGAGGVAGGMRRRPIAIDKKMPLVRSQKELALDEETSVGNFMDEDTINTVEEQTKLKDIPVPLSLSQERAAGTTSFRLPEGSFIGTPPPNPIPVCEREEVDWDIDAEGFRFLKALNRGEKGYTGPQVDEATFEKVIDRFEKSVKADIPPDPGTLESRLASLVPDRSVIKLAYAWWVERRKTLAMPLIRELRPPPDPEDPDTTGVAFRPREKEGIRRMRSNNKKTYNLMSQLHAELVRLQQIAQLIKQRELTKLELHRANGDYTEAAHRTLVHRLSRQRTGGVWKDDLDEMHEPREAREVRSVGHHKKMAPIGTATRLSHKTERSHKKRHHGLPGAPATRRDGYGSTHHTVGRPRGRHAVEGEEEARRVRHAERVSAIDDLDSEEEAYRQMVLSVDTAKRDALVRFLPPHLRAVVHRALAEPVDGASAETTQKGEADGPPAEAPASAEAGVIRLRGQLRIGRGGRVIFDRGGRGGGVYIRSCMPRHFGDPASNLPPLLAHVLMHGRLRAPVLRAEQMDPDAAWRQNRPLQIKRSPLLFDFKSLPKPDLVGDSEGDSCLPAADDGVSTETGNCASSPQAESSHRVSSNGRKRKMPDDNVHESA</sequence>
<dbReference type="AlphaFoldDB" id="A0AB34JG38"/>
<dbReference type="GO" id="GO:0005634">
    <property type="term" value="C:nucleus"/>
    <property type="evidence" value="ECO:0007669"/>
    <property type="project" value="UniProtKB-SubCell"/>
</dbReference>
<evidence type="ECO:0000256" key="7">
    <source>
        <dbReference type="SAM" id="MobiDB-lite"/>
    </source>
</evidence>
<feature type="compositionally biased region" description="Basic residues" evidence="7">
    <location>
        <begin position="332"/>
        <end position="341"/>
    </location>
</feature>
<evidence type="ECO:0000313" key="10">
    <source>
        <dbReference type="Proteomes" id="UP001515480"/>
    </source>
</evidence>
<gene>
    <name evidence="9" type="ORF">AB1Y20_023667</name>
</gene>
<keyword evidence="5 6" id="KW-0539">Nucleus</keyword>
<reference evidence="9 10" key="1">
    <citation type="journal article" date="2024" name="Science">
        <title>Giant polyketide synthase enzymes in the biosynthesis of giant marine polyether toxins.</title>
        <authorList>
            <person name="Fallon T.R."/>
            <person name="Shende V.V."/>
            <person name="Wierzbicki I.H."/>
            <person name="Pendleton A.L."/>
            <person name="Watervoot N.F."/>
            <person name="Auber R.P."/>
            <person name="Gonzalez D.J."/>
            <person name="Wisecaver J.H."/>
            <person name="Moore B.S."/>
        </authorList>
    </citation>
    <scope>NUCLEOTIDE SEQUENCE [LARGE SCALE GENOMIC DNA]</scope>
    <source>
        <strain evidence="9 10">12B1</strain>
    </source>
</reference>
<keyword evidence="4 6" id="KW-0804">Transcription</keyword>
<dbReference type="InterPro" id="IPR024943">
    <property type="entry name" value="Enhancer_polycomb"/>
</dbReference>
<dbReference type="InterPro" id="IPR019542">
    <property type="entry name" value="Enhancer_polycomb-like_N"/>
</dbReference>
<evidence type="ECO:0000256" key="4">
    <source>
        <dbReference type="ARBA" id="ARBA00023163"/>
    </source>
</evidence>
<proteinExistence type="inferred from homology"/>
<comment type="caution">
    <text evidence="9">The sequence shown here is derived from an EMBL/GenBank/DDBJ whole genome shotgun (WGS) entry which is preliminary data.</text>
</comment>
<name>A0AB34JG38_PRYPA</name>
<evidence type="ECO:0000256" key="5">
    <source>
        <dbReference type="ARBA" id="ARBA00023242"/>
    </source>
</evidence>
<feature type="compositionally biased region" description="Basic and acidic residues" evidence="7">
    <location>
        <begin position="1"/>
        <end position="11"/>
    </location>
</feature>
<evidence type="ECO:0000256" key="2">
    <source>
        <dbReference type="ARBA" id="ARBA00008035"/>
    </source>
</evidence>
<evidence type="ECO:0000313" key="9">
    <source>
        <dbReference type="EMBL" id="KAL1520197.1"/>
    </source>
</evidence>
<keyword evidence="10" id="KW-1185">Reference proteome</keyword>
<evidence type="ECO:0000256" key="6">
    <source>
        <dbReference type="RuleBase" id="RU361124"/>
    </source>
</evidence>
<evidence type="ECO:0000256" key="3">
    <source>
        <dbReference type="ARBA" id="ARBA00023015"/>
    </source>
</evidence>
<dbReference type="Proteomes" id="UP001515480">
    <property type="component" value="Unassembled WGS sequence"/>
</dbReference>
<protein>
    <recommendedName>
        <fullName evidence="6">Enhancer of polycomb-like protein</fullName>
    </recommendedName>
</protein>
<feature type="compositionally biased region" description="Polar residues" evidence="7">
    <location>
        <begin position="575"/>
        <end position="596"/>
    </location>
</feature>
<feature type="compositionally biased region" description="Basic and acidic residues" evidence="7">
    <location>
        <begin position="602"/>
        <end position="611"/>
    </location>
</feature>
<feature type="region of interest" description="Disordered" evidence="7">
    <location>
        <begin position="558"/>
        <end position="611"/>
    </location>
</feature>
<feature type="domain" description="Enhancer of polycomb-like N-terminal" evidence="8">
    <location>
        <begin position="63"/>
        <end position="151"/>
    </location>
</feature>